<evidence type="ECO:0000259" key="3">
    <source>
        <dbReference type="PROSITE" id="PS51918"/>
    </source>
</evidence>
<comment type="similarity">
    <text evidence="1">Belongs to the anaerobic coproporphyrinogen-III oxidase family. HemW subfamily.</text>
</comment>
<dbReference type="Gene3D" id="3.80.30.20">
    <property type="entry name" value="tm_1862 like domain"/>
    <property type="match status" value="1"/>
</dbReference>
<accession>A0A4R1K616</accession>
<comment type="caution">
    <text evidence="4">The sequence shown here is derived from an EMBL/GenBank/DDBJ whole genome shotgun (WGS) entry which is preliminary data.</text>
</comment>
<dbReference type="InterPro" id="IPR007197">
    <property type="entry name" value="rSAM"/>
</dbReference>
<evidence type="ECO:0000313" key="4">
    <source>
        <dbReference type="EMBL" id="TCK59410.1"/>
    </source>
</evidence>
<dbReference type="SMART" id="SM00729">
    <property type="entry name" value="Elp3"/>
    <property type="match status" value="1"/>
</dbReference>
<dbReference type="SFLD" id="SFLDS00029">
    <property type="entry name" value="Radical_SAM"/>
    <property type="match status" value="1"/>
</dbReference>
<feature type="domain" description="Radical SAM core" evidence="3">
    <location>
        <begin position="1"/>
        <end position="220"/>
    </location>
</feature>
<dbReference type="InterPro" id="IPR034505">
    <property type="entry name" value="Coproporphyrinogen-III_oxidase"/>
</dbReference>
<name>A0A4R1K616_9BACT</name>
<dbReference type="PANTHER" id="PTHR13932">
    <property type="entry name" value="COPROPORPHYRINIGEN III OXIDASE"/>
    <property type="match status" value="1"/>
</dbReference>
<organism evidence="4 5">
    <name type="scientific">Seleniivibrio woodruffii</name>
    <dbReference type="NCBI Taxonomy" id="1078050"/>
    <lineage>
        <taxon>Bacteria</taxon>
        <taxon>Pseudomonadati</taxon>
        <taxon>Deferribacterota</taxon>
        <taxon>Deferribacteres</taxon>
        <taxon>Deferribacterales</taxon>
        <taxon>Geovibrionaceae</taxon>
        <taxon>Seleniivibrio</taxon>
    </lineage>
</organism>
<dbReference type="Pfam" id="PF04055">
    <property type="entry name" value="Radical_SAM"/>
    <property type="match status" value="1"/>
</dbReference>
<dbReference type="PROSITE" id="PS51918">
    <property type="entry name" value="RADICAL_SAM"/>
    <property type="match status" value="1"/>
</dbReference>
<dbReference type="SFLD" id="SFLDF00562">
    <property type="entry name" value="HemN-like__clustered_with_heat"/>
    <property type="match status" value="1"/>
</dbReference>
<dbReference type="AlphaFoldDB" id="A0A4R1K616"/>
<dbReference type="InterPro" id="IPR010723">
    <property type="entry name" value="HemN_C"/>
</dbReference>
<dbReference type="SFLD" id="SFLDG01065">
    <property type="entry name" value="anaerobic_coproporphyrinogen-I"/>
    <property type="match status" value="1"/>
</dbReference>
<keyword evidence="2" id="KW-0408">Iron</keyword>
<comment type="function">
    <text evidence="2">Probably acts as a heme chaperone, transferring heme to an unknown acceptor. Binds one molecule of heme per monomer, possibly covalently. Binds 1 [4Fe-4S] cluster. The cluster is coordinated with 3 cysteines and an exchangeable S-adenosyl-L-methionine.</text>
</comment>
<evidence type="ECO:0000313" key="5">
    <source>
        <dbReference type="Proteomes" id="UP000294614"/>
    </source>
</evidence>
<keyword evidence="2" id="KW-0004">4Fe-4S</keyword>
<dbReference type="SUPFAM" id="SSF102114">
    <property type="entry name" value="Radical SAM enzymes"/>
    <property type="match status" value="1"/>
</dbReference>
<dbReference type="EMBL" id="SMGG01000006">
    <property type="protein sequence ID" value="TCK59410.1"/>
    <property type="molecule type" value="Genomic_DNA"/>
</dbReference>
<evidence type="ECO:0000256" key="1">
    <source>
        <dbReference type="ARBA" id="ARBA00006100"/>
    </source>
</evidence>
<dbReference type="Pfam" id="PF06969">
    <property type="entry name" value="HemN_C"/>
    <property type="match status" value="1"/>
</dbReference>
<evidence type="ECO:0000256" key="2">
    <source>
        <dbReference type="RuleBase" id="RU364116"/>
    </source>
</evidence>
<keyword evidence="2" id="KW-0349">Heme</keyword>
<dbReference type="InterPro" id="IPR006638">
    <property type="entry name" value="Elp3/MiaA/NifB-like_rSAM"/>
</dbReference>
<keyword evidence="2" id="KW-0963">Cytoplasm</keyword>
<reference evidence="4 5" key="1">
    <citation type="submission" date="2019-03" db="EMBL/GenBank/DDBJ databases">
        <title>Genomic Encyclopedia of Type Strains, Phase IV (KMG-IV): sequencing the most valuable type-strain genomes for metagenomic binning, comparative biology and taxonomic classification.</title>
        <authorList>
            <person name="Goeker M."/>
        </authorList>
    </citation>
    <scope>NUCLEOTIDE SEQUENCE [LARGE SCALE GENOMIC DNA]</scope>
    <source>
        <strain evidence="4 5">DSM 24984</strain>
    </source>
</reference>
<dbReference type="InterPro" id="IPR004559">
    <property type="entry name" value="HemW-like"/>
</dbReference>
<proteinExistence type="inferred from homology"/>
<dbReference type="RefSeq" id="WP_132874322.1">
    <property type="nucleotide sequence ID" value="NZ_SMGG01000006.1"/>
</dbReference>
<keyword evidence="2" id="KW-0479">Metal-binding</keyword>
<dbReference type="GO" id="GO:0046872">
    <property type="term" value="F:metal ion binding"/>
    <property type="evidence" value="ECO:0007669"/>
    <property type="project" value="UniProtKB-UniRule"/>
</dbReference>
<dbReference type="NCBIfam" id="TIGR00539">
    <property type="entry name" value="hemN_rel"/>
    <property type="match status" value="1"/>
</dbReference>
<keyword evidence="2" id="KW-0949">S-adenosyl-L-methionine</keyword>
<dbReference type="PANTHER" id="PTHR13932:SF5">
    <property type="entry name" value="RADICAL S-ADENOSYL METHIONINE DOMAIN-CONTAINING PROTEIN 1, MITOCHONDRIAL"/>
    <property type="match status" value="1"/>
</dbReference>
<dbReference type="InterPro" id="IPR023404">
    <property type="entry name" value="rSAM_horseshoe"/>
</dbReference>
<keyword evidence="2" id="KW-0143">Chaperone</keyword>
<keyword evidence="2" id="KW-0411">Iron-sulfur</keyword>
<dbReference type="GO" id="GO:0005737">
    <property type="term" value="C:cytoplasm"/>
    <property type="evidence" value="ECO:0007669"/>
    <property type="project" value="UniProtKB-SubCell"/>
</dbReference>
<sequence length="363" mass="40519">MSGLYIHLPFCKSKCGYCGFYSEPDAYGLTEKYFDALLKDLSARQSAEYDTLYIGGGTPSSVSPVLLSAFLEKLSAKIPFSFEESTIEANPESVTPDFLSVVREFGFSRISMGCQSTDEKVLKLLGRVHGRAEIFGAAELIRSMCPDTALNLDMIFDIPSVDNSVQMKTLEEMISLAPEHVSAYSYSFDTEYLKNTEPCGDSAFLDVKKALQAAGYHKYEISNFAKAGHESRHNMAYWRLKDYDGLGASAWSLKNFEGGRVLSGKTRDLHEYIANPEAFAETDRTEGVHAAAQELVFGLRMLDGTDFSLLKYRYGDAACVFEERVDTLVSEGMLTWRRENLCLTEKGELILDSVQEYLWGCLP</sequence>
<dbReference type="GO" id="GO:0051539">
    <property type="term" value="F:4 iron, 4 sulfur cluster binding"/>
    <property type="evidence" value="ECO:0007669"/>
    <property type="project" value="UniProtKB-UniRule"/>
</dbReference>
<dbReference type="Proteomes" id="UP000294614">
    <property type="component" value="Unassembled WGS sequence"/>
</dbReference>
<dbReference type="OrthoDB" id="9808022at2"/>
<dbReference type="GO" id="GO:0006779">
    <property type="term" value="P:porphyrin-containing compound biosynthetic process"/>
    <property type="evidence" value="ECO:0007669"/>
    <property type="project" value="InterPro"/>
</dbReference>
<dbReference type="InterPro" id="IPR058240">
    <property type="entry name" value="rSAM_sf"/>
</dbReference>
<gene>
    <name evidence="4" type="ORF">C8D98_2344</name>
</gene>
<dbReference type="GO" id="GO:0004109">
    <property type="term" value="F:coproporphyrinogen oxidase activity"/>
    <property type="evidence" value="ECO:0007669"/>
    <property type="project" value="InterPro"/>
</dbReference>
<dbReference type="CDD" id="cd01335">
    <property type="entry name" value="Radical_SAM"/>
    <property type="match status" value="1"/>
</dbReference>
<keyword evidence="5" id="KW-1185">Reference proteome</keyword>
<protein>
    <recommendedName>
        <fullName evidence="2">Heme chaperone HemW</fullName>
    </recommendedName>
</protein>
<comment type="subcellular location">
    <subcellularLocation>
        <location evidence="2">Cytoplasm</location>
    </subcellularLocation>
</comment>